<accession>A0A850QZF5</accession>
<dbReference type="Gene3D" id="1.10.3720.10">
    <property type="entry name" value="MetI-like"/>
    <property type="match status" value="1"/>
</dbReference>
<dbReference type="PROSITE" id="PS50928">
    <property type="entry name" value="ABC_TM1"/>
    <property type="match status" value="1"/>
</dbReference>
<evidence type="ECO:0000256" key="3">
    <source>
        <dbReference type="ARBA" id="ARBA00022448"/>
    </source>
</evidence>
<dbReference type="Pfam" id="PF00528">
    <property type="entry name" value="BPD_transp_1"/>
    <property type="match status" value="1"/>
</dbReference>
<dbReference type="InterPro" id="IPR043429">
    <property type="entry name" value="ArtM/GltK/GlnP/TcyL/YhdX-like"/>
</dbReference>
<feature type="transmembrane region" description="Helical" evidence="9">
    <location>
        <begin position="302"/>
        <end position="331"/>
    </location>
</feature>
<reference evidence="12 13" key="1">
    <citation type="submission" date="2020-06" db="EMBL/GenBank/DDBJ databases">
        <authorList>
            <person name="Kang J."/>
        </authorList>
    </citation>
    <scope>NUCLEOTIDE SEQUENCE [LARGE SCALE GENOMIC DNA]</scope>
    <source>
        <strain evidence="12 13">DCY120</strain>
    </source>
</reference>
<protein>
    <submittedName>
        <fullName evidence="12">ABC transporter substrate-binding protein/permease</fullName>
    </submittedName>
</protein>
<dbReference type="SUPFAM" id="SSF53850">
    <property type="entry name" value="Periplasmic binding protein-like II"/>
    <property type="match status" value="1"/>
</dbReference>
<name>A0A850QZF5_9LACO</name>
<comment type="similarity">
    <text evidence="2">Belongs to the binding-protein-dependent transport system permease family. HisMQ subfamily.</text>
</comment>
<evidence type="ECO:0000259" key="11">
    <source>
        <dbReference type="PROSITE" id="PS50928"/>
    </source>
</evidence>
<evidence type="ECO:0000256" key="8">
    <source>
        <dbReference type="ARBA" id="ARBA00023136"/>
    </source>
</evidence>
<keyword evidence="5 9" id="KW-0812">Transmembrane</keyword>
<evidence type="ECO:0000256" key="6">
    <source>
        <dbReference type="ARBA" id="ARBA00022970"/>
    </source>
</evidence>
<dbReference type="InterPro" id="IPR000515">
    <property type="entry name" value="MetI-like"/>
</dbReference>
<feature type="chain" id="PRO_5032378428" evidence="10">
    <location>
        <begin position="30"/>
        <end position="506"/>
    </location>
</feature>
<evidence type="ECO:0000313" key="13">
    <source>
        <dbReference type="Proteomes" id="UP000563523"/>
    </source>
</evidence>
<evidence type="ECO:0000256" key="7">
    <source>
        <dbReference type="ARBA" id="ARBA00022989"/>
    </source>
</evidence>
<dbReference type="GO" id="GO:0006865">
    <property type="term" value="P:amino acid transport"/>
    <property type="evidence" value="ECO:0007669"/>
    <property type="project" value="UniProtKB-KW"/>
</dbReference>
<evidence type="ECO:0000313" key="12">
    <source>
        <dbReference type="EMBL" id="NVY96073.1"/>
    </source>
</evidence>
<keyword evidence="6" id="KW-0029">Amino-acid transport</keyword>
<dbReference type="FunFam" id="1.10.3720.10:FF:000033">
    <property type="entry name" value="Polar amino acid ABC transporter permease"/>
    <property type="match status" value="1"/>
</dbReference>
<dbReference type="Proteomes" id="UP000563523">
    <property type="component" value="Unassembled WGS sequence"/>
</dbReference>
<dbReference type="Gene3D" id="3.40.190.10">
    <property type="entry name" value="Periplasmic binding protein-like II"/>
    <property type="match status" value="2"/>
</dbReference>
<dbReference type="SMART" id="SM00062">
    <property type="entry name" value="PBPb"/>
    <property type="match status" value="1"/>
</dbReference>
<evidence type="ECO:0000256" key="5">
    <source>
        <dbReference type="ARBA" id="ARBA00022692"/>
    </source>
</evidence>
<keyword evidence="10" id="KW-0732">Signal</keyword>
<dbReference type="PANTHER" id="PTHR30614">
    <property type="entry name" value="MEMBRANE COMPONENT OF AMINO ACID ABC TRANSPORTER"/>
    <property type="match status" value="1"/>
</dbReference>
<dbReference type="Pfam" id="PF00497">
    <property type="entry name" value="SBP_bac_3"/>
    <property type="match status" value="1"/>
</dbReference>
<feature type="transmembrane region" description="Helical" evidence="9">
    <location>
        <begin position="473"/>
        <end position="494"/>
    </location>
</feature>
<keyword evidence="4" id="KW-1003">Cell membrane</keyword>
<dbReference type="GO" id="GO:0022857">
    <property type="term" value="F:transmembrane transporter activity"/>
    <property type="evidence" value="ECO:0007669"/>
    <property type="project" value="InterPro"/>
</dbReference>
<sequence length="506" mass="55607">MKKLGKLITSFLAFTLLFGLFMTPSLSHADDQPQANDNYLQKVKDRGKIVMGTSPDFPPYEFTTKINGKSEIVGMDVEISKKIAHDLGVKLVIKPMDFDSLLVALQTGKVDMVLAGMNKTAKREKSVDFSNKYFNGGWNLIIRQEDRDQIKDYHNLETKAVGVQTGTIQYDLMKKKLPKAKMKGMDKNPDLILALKTHKIDAIAMGRPSAEAYANNTAGIVTIKSGITEKISGNSAAFPKGSTSLVNFVNEEIKDIQKKDLIKKQYLPKAGKYMAATSDKSSKKSGKKSPQSSNSMWAYKDYFIAGIGYTLLISAIAVILGFALGVILAFMRLSKNSILHSIATCYIEFIRGTPLMVQLLFIYFGLGTVVNIPALVSGIIAVGLNSAAYVAEVIRSGISSIATGQTEAARSLGLSKKQTMQYIIFPQAMKNIWPALGNEFVSLIKESSIVSIIGVKDLIYQSRIVQADTYRGVAPLVVTMVLYFIVTFGLSRLMKLWEGKMNHDGK</sequence>
<dbReference type="GO" id="GO:0043190">
    <property type="term" value="C:ATP-binding cassette (ABC) transporter complex"/>
    <property type="evidence" value="ECO:0007669"/>
    <property type="project" value="InterPro"/>
</dbReference>
<dbReference type="AlphaFoldDB" id="A0A850QZF5"/>
<organism evidence="12 13">
    <name type="scientific">Bombilactobacillus apium</name>
    <dbReference type="NCBI Taxonomy" id="2675299"/>
    <lineage>
        <taxon>Bacteria</taxon>
        <taxon>Bacillati</taxon>
        <taxon>Bacillota</taxon>
        <taxon>Bacilli</taxon>
        <taxon>Lactobacillales</taxon>
        <taxon>Lactobacillaceae</taxon>
        <taxon>Bombilactobacillus</taxon>
    </lineage>
</organism>
<evidence type="ECO:0000256" key="9">
    <source>
        <dbReference type="RuleBase" id="RU363032"/>
    </source>
</evidence>
<gene>
    <name evidence="12" type="ORF">HU830_02580</name>
</gene>
<dbReference type="RefSeq" id="WP_176942235.1">
    <property type="nucleotide sequence ID" value="NZ_JABZEC010000002.1"/>
</dbReference>
<keyword evidence="7 9" id="KW-1133">Transmembrane helix</keyword>
<dbReference type="InterPro" id="IPR001638">
    <property type="entry name" value="Solute-binding_3/MltF_N"/>
</dbReference>
<comment type="caution">
    <text evidence="12">The sequence shown here is derived from an EMBL/GenBank/DDBJ whole genome shotgun (WGS) entry which is preliminary data.</text>
</comment>
<feature type="domain" description="ABC transmembrane type-1" evidence="11">
    <location>
        <begin position="307"/>
        <end position="494"/>
    </location>
</feature>
<dbReference type="SUPFAM" id="SSF161098">
    <property type="entry name" value="MetI-like"/>
    <property type="match status" value="1"/>
</dbReference>
<dbReference type="EMBL" id="JABZEC010000002">
    <property type="protein sequence ID" value="NVY96073.1"/>
    <property type="molecule type" value="Genomic_DNA"/>
</dbReference>
<keyword evidence="8 9" id="KW-0472">Membrane</keyword>
<dbReference type="NCBIfam" id="TIGR01726">
    <property type="entry name" value="HEQRo_perm_3TM"/>
    <property type="match status" value="1"/>
</dbReference>
<keyword evidence="3 9" id="KW-0813">Transport</keyword>
<evidence type="ECO:0000256" key="10">
    <source>
        <dbReference type="SAM" id="SignalP"/>
    </source>
</evidence>
<dbReference type="PANTHER" id="PTHR30614:SF20">
    <property type="entry name" value="GLUTAMINE TRANSPORT SYSTEM PERMEASE PROTEIN GLNP"/>
    <property type="match status" value="1"/>
</dbReference>
<keyword evidence="13" id="KW-1185">Reference proteome</keyword>
<proteinExistence type="inferred from homology"/>
<comment type="subcellular location">
    <subcellularLocation>
        <location evidence="1 9">Cell membrane</location>
        <topology evidence="1 9">Multi-pass membrane protein</topology>
    </subcellularLocation>
</comment>
<dbReference type="InterPro" id="IPR035906">
    <property type="entry name" value="MetI-like_sf"/>
</dbReference>
<feature type="signal peptide" evidence="10">
    <location>
        <begin position="1"/>
        <end position="29"/>
    </location>
</feature>
<dbReference type="InterPro" id="IPR010065">
    <property type="entry name" value="AA_ABC_transptr_permease_3TM"/>
</dbReference>
<dbReference type="CDD" id="cd06261">
    <property type="entry name" value="TM_PBP2"/>
    <property type="match status" value="1"/>
</dbReference>
<evidence type="ECO:0000256" key="1">
    <source>
        <dbReference type="ARBA" id="ARBA00004651"/>
    </source>
</evidence>
<evidence type="ECO:0000256" key="4">
    <source>
        <dbReference type="ARBA" id="ARBA00022475"/>
    </source>
</evidence>
<evidence type="ECO:0000256" key="2">
    <source>
        <dbReference type="ARBA" id="ARBA00010072"/>
    </source>
</evidence>